<evidence type="ECO:0000259" key="3">
    <source>
        <dbReference type="PROSITE" id="PS50969"/>
    </source>
</evidence>
<dbReference type="GO" id="GO:0140042">
    <property type="term" value="P:lipid droplet formation"/>
    <property type="evidence" value="ECO:0007669"/>
    <property type="project" value="EnsemblFungi"/>
</dbReference>
<feature type="domain" description="FCP1 homology" evidence="3">
    <location>
        <begin position="239"/>
        <end position="420"/>
    </location>
</feature>
<dbReference type="AlphaFoldDB" id="H2AMM1"/>
<keyword evidence="2" id="KW-0472">Membrane</keyword>
<dbReference type="InParanoid" id="H2AMM1"/>
<dbReference type="Pfam" id="PF03031">
    <property type="entry name" value="NIF"/>
    <property type="match status" value="1"/>
</dbReference>
<keyword evidence="2" id="KW-1133">Transmembrane helix</keyword>
<dbReference type="GO" id="GO:0005811">
    <property type="term" value="C:lipid droplet"/>
    <property type="evidence" value="ECO:0007669"/>
    <property type="project" value="EnsemblFungi"/>
</dbReference>
<dbReference type="InterPro" id="IPR050365">
    <property type="entry name" value="TIM50"/>
</dbReference>
<dbReference type="InterPro" id="IPR036412">
    <property type="entry name" value="HAD-like_sf"/>
</dbReference>
<dbReference type="NCBIfam" id="TIGR02251">
    <property type="entry name" value="HIF-SF_euk"/>
    <property type="match status" value="1"/>
</dbReference>
<dbReference type="OrthoDB" id="277011at2759"/>
<keyword evidence="5" id="KW-1185">Reference proteome</keyword>
<dbReference type="SMART" id="SM00577">
    <property type="entry name" value="CPDc"/>
    <property type="match status" value="1"/>
</dbReference>
<reference evidence="4 5" key="1">
    <citation type="journal article" date="2011" name="Proc. Natl. Acad. Sci. U.S.A.">
        <title>Evolutionary erosion of yeast sex chromosomes by mating-type switching accidents.</title>
        <authorList>
            <person name="Gordon J.L."/>
            <person name="Armisen D."/>
            <person name="Proux-Wera E."/>
            <person name="Oheigeartaigh S.S."/>
            <person name="Byrne K.P."/>
            <person name="Wolfe K.H."/>
        </authorList>
    </citation>
    <scope>NUCLEOTIDE SEQUENCE [LARGE SCALE GENOMIC DNA]</scope>
    <source>
        <strain evidence="5">ATCC 22294 / BCRC 22015 / CBS 2517 / CECT 1963 / NBRC 1671 / NRRL Y-8276</strain>
    </source>
</reference>
<dbReference type="InterPro" id="IPR004274">
    <property type="entry name" value="FCP1_dom"/>
</dbReference>
<dbReference type="GO" id="GO:0006998">
    <property type="term" value="P:nuclear envelope organization"/>
    <property type="evidence" value="ECO:0007669"/>
    <property type="project" value="EnsemblFungi"/>
</dbReference>
<dbReference type="KEGG" id="kaf:KAFR_0A01830"/>
<dbReference type="InterPro" id="IPR023214">
    <property type="entry name" value="HAD_sf"/>
</dbReference>
<accession>H2AMM1</accession>
<feature type="compositionally biased region" description="Polar residues" evidence="1">
    <location>
        <begin position="44"/>
        <end position="54"/>
    </location>
</feature>
<evidence type="ECO:0000256" key="2">
    <source>
        <dbReference type="SAM" id="Phobius"/>
    </source>
</evidence>
<dbReference type="GO" id="GO:0071072">
    <property type="term" value="P:negative regulation of phospholipid biosynthetic process"/>
    <property type="evidence" value="ECO:0007669"/>
    <property type="project" value="EnsemblFungi"/>
</dbReference>
<dbReference type="eggNOG" id="KOG1605">
    <property type="taxonomic scope" value="Eukaryota"/>
</dbReference>
<feature type="region of interest" description="Disordered" evidence="1">
    <location>
        <begin position="44"/>
        <end position="64"/>
    </location>
</feature>
<dbReference type="HOGENOM" id="CLU_020262_5_2_1"/>
<dbReference type="PROSITE" id="PS50969">
    <property type="entry name" value="FCP1"/>
    <property type="match status" value="1"/>
</dbReference>
<dbReference type="GO" id="GO:0005783">
    <property type="term" value="C:endoplasmic reticulum"/>
    <property type="evidence" value="ECO:0007669"/>
    <property type="project" value="EnsemblFungi"/>
</dbReference>
<dbReference type="RefSeq" id="XP_003954756.1">
    <property type="nucleotide sequence ID" value="XM_003954707.1"/>
</dbReference>
<dbReference type="STRING" id="1071382.H2AMM1"/>
<dbReference type="GO" id="GO:0046889">
    <property type="term" value="P:positive regulation of lipid biosynthetic process"/>
    <property type="evidence" value="ECO:0007669"/>
    <property type="project" value="EnsemblFungi"/>
</dbReference>
<dbReference type="FunCoup" id="H2AMM1">
    <property type="interactions" value="55"/>
</dbReference>
<protein>
    <recommendedName>
        <fullName evidence="3">FCP1 homology domain-containing protein</fullName>
    </recommendedName>
</protein>
<dbReference type="InterPro" id="IPR011948">
    <property type="entry name" value="Dullard_phosphatase"/>
</dbReference>
<dbReference type="FunFam" id="3.40.50.1000:FF:000199">
    <property type="entry name" value="Nuclear envelope morphology"/>
    <property type="match status" value="1"/>
</dbReference>
<dbReference type="SUPFAM" id="SSF56784">
    <property type="entry name" value="HAD-like"/>
    <property type="match status" value="1"/>
</dbReference>
<name>H2AMM1_KAZAF</name>
<feature type="transmembrane region" description="Helical" evidence="2">
    <location>
        <begin position="114"/>
        <end position="132"/>
    </location>
</feature>
<dbReference type="Gene3D" id="3.40.50.1000">
    <property type="entry name" value="HAD superfamily/HAD-like"/>
    <property type="match status" value="1"/>
</dbReference>
<gene>
    <name evidence="4" type="primary">KAFR0A01830</name>
    <name evidence="4" type="ORF">KAFR_0A01830</name>
</gene>
<evidence type="ECO:0000313" key="5">
    <source>
        <dbReference type="Proteomes" id="UP000005220"/>
    </source>
</evidence>
<feature type="transmembrane region" description="Helical" evidence="2">
    <location>
        <begin position="87"/>
        <end position="108"/>
    </location>
</feature>
<evidence type="ECO:0000256" key="1">
    <source>
        <dbReference type="SAM" id="MobiDB-lite"/>
    </source>
</evidence>
<dbReference type="GO" id="GO:0004721">
    <property type="term" value="F:phosphoprotein phosphatase activity"/>
    <property type="evidence" value="ECO:0007669"/>
    <property type="project" value="EnsemblFungi"/>
</dbReference>
<dbReference type="GO" id="GO:0071595">
    <property type="term" value="C:Nem1-Spo7 phosphatase complex"/>
    <property type="evidence" value="ECO:0007669"/>
    <property type="project" value="EnsemblFungi"/>
</dbReference>
<dbReference type="PANTHER" id="PTHR12210">
    <property type="entry name" value="DULLARD PROTEIN PHOSPHATASE"/>
    <property type="match status" value="1"/>
</dbReference>
<organism evidence="4 5">
    <name type="scientific">Kazachstania africana (strain ATCC 22294 / BCRC 22015 / CBS 2517 / CECT 1963 / NBRC 1671 / NRRL Y-8276)</name>
    <name type="common">Yeast</name>
    <name type="synonym">Kluyveromyces africanus</name>
    <dbReference type="NCBI Taxonomy" id="1071382"/>
    <lineage>
        <taxon>Eukaryota</taxon>
        <taxon>Fungi</taxon>
        <taxon>Dikarya</taxon>
        <taxon>Ascomycota</taxon>
        <taxon>Saccharomycotina</taxon>
        <taxon>Saccharomycetes</taxon>
        <taxon>Saccharomycetales</taxon>
        <taxon>Saccharomycetaceae</taxon>
        <taxon>Kazachstania</taxon>
    </lineage>
</organism>
<dbReference type="Proteomes" id="UP000005220">
    <property type="component" value="Chromosome 1"/>
</dbReference>
<dbReference type="CDD" id="cd07521">
    <property type="entry name" value="HAD_FCP1-like"/>
    <property type="match status" value="1"/>
</dbReference>
<sequence length="442" mass="50351">MNALSYITNHVQLPFSKLRDNNKVKANIVPENIVGKKDWSSISNDQKGTITRENASPEKGLSSVKDAHNQNVEGAIHIKQQIPRKRITILSVFEKFNLFSLLANIILFVPRYLFLNPLIYVWFILTLPLTLVERGIKLRDRKKKAELRGNFGESSELSPLRSISEVGEEDLSTSDEFFLQRDTIKGSLLRASSDKPPVFQRYKSTIKQDHEAMNTNIFGTKKMGRFLFPKKLIPRSILCNERKKTLVVDLDETLIHSVSRGTTHVNSSQGHLVEVKFSINGISTLYYVHKRPFCDLFLSKVSKWYNIVIFTASMKEYADPVIDWLEGSFQGNFAKRLYRHNCLLRDGVGYIKDLSVLVNANHAQDNKTFLPVEGLHEVIIIDNSPVSYALNVDNAIQVEGWISDPTDTDLLNLLPILEALRYTTDVRNVLALKNGEKMFENV</sequence>
<proteinExistence type="predicted"/>
<dbReference type="GeneID" id="13886125"/>
<evidence type="ECO:0000313" key="4">
    <source>
        <dbReference type="EMBL" id="CCF55621.1"/>
    </source>
</evidence>
<dbReference type="EMBL" id="HE650821">
    <property type="protein sequence ID" value="CCF55621.1"/>
    <property type="molecule type" value="Genomic_DNA"/>
</dbReference>
<keyword evidence="2" id="KW-0812">Transmembrane</keyword>